<proteinExistence type="predicted"/>
<comment type="caution">
    <text evidence="1">The sequence shown here is derived from an EMBL/GenBank/DDBJ whole genome shotgun (WGS) entry which is preliminary data.</text>
</comment>
<evidence type="ECO:0000313" key="2">
    <source>
        <dbReference type="Proteomes" id="UP000319094"/>
    </source>
</evidence>
<keyword evidence="2" id="KW-1185">Reference proteome</keyword>
<evidence type="ECO:0000313" key="1">
    <source>
        <dbReference type="EMBL" id="TQL43199.1"/>
    </source>
</evidence>
<reference evidence="1 2" key="1">
    <citation type="submission" date="2019-06" db="EMBL/GenBank/DDBJ databases">
        <title>Sequencing the genomes of 1000 actinobacteria strains.</title>
        <authorList>
            <person name="Klenk H.-P."/>
        </authorList>
    </citation>
    <scope>NUCLEOTIDE SEQUENCE [LARGE SCALE GENOMIC DNA]</scope>
    <source>
        <strain evidence="1 2">DSM 8803</strain>
    </source>
</reference>
<dbReference type="AlphaFoldDB" id="A0A542Y557"/>
<gene>
    <name evidence="1" type="ORF">FB468_1215</name>
</gene>
<dbReference type="Proteomes" id="UP000319094">
    <property type="component" value="Unassembled WGS sequence"/>
</dbReference>
<name>A0A542Y557_9MICO</name>
<organism evidence="1 2">
    <name type="scientific">Leucobacter komagatae</name>
    <dbReference type="NCBI Taxonomy" id="55969"/>
    <lineage>
        <taxon>Bacteria</taxon>
        <taxon>Bacillati</taxon>
        <taxon>Actinomycetota</taxon>
        <taxon>Actinomycetes</taxon>
        <taxon>Micrococcales</taxon>
        <taxon>Microbacteriaceae</taxon>
        <taxon>Leucobacter</taxon>
    </lineage>
</organism>
<accession>A0A542Y557</accession>
<sequence length="243" mass="27750">MTFVGLGAENYAGAMSSEEKTAPVRLEIHLFHDGRVALELMSDWYTNLDLQLLHVDDAAAISSLMQRWSAGEYGEPQRQYIRQEAVPGITEAYKVEIGARPTSELQRFTNLPEKLCDEFERALIVASSERRSYAAEFASNLSSKMREFLAISQRKAEARIADGAYLKVLETYLADMLSRTQPEDQDYYLTVESGIGLIMHDERYLQLSADSRTRELYEQIRAEQNALYQWWMNLSKGDKSGPR</sequence>
<dbReference type="EMBL" id="VFON01000001">
    <property type="protein sequence ID" value="TQL43199.1"/>
    <property type="molecule type" value="Genomic_DNA"/>
</dbReference>
<protein>
    <submittedName>
        <fullName evidence="1">Uncharacterized protein</fullName>
    </submittedName>
</protein>